<keyword evidence="5" id="KW-0804">Transcription</keyword>
<keyword evidence="7" id="KW-0472">Membrane</keyword>
<keyword evidence="7" id="KW-0812">Transmembrane</keyword>
<dbReference type="Pfam" id="PF00072">
    <property type="entry name" value="Response_reg"/>
    <property type="match status" value="1"/>
</dbReference>
<dbReference type="InterPro" id="IPR003661">
    <property type="entry name" value="HisK_dim/P_dom"/>
</dbReference>
<dbReference type="Gene3D" id="1.10.10.60">
    <property type="entry name" value="Homeodomain-like"/>
    <property type="match status" value="2"/>
</dbReference>
<dbReference type="InterPro" id="IPR011123">
    <property type="entry name" value="Y_Y_Y"/>
</dbReference>
<keyword evidence="3 6" id="KW-0597">Phosphoprotein</keyword>
<dbReference type="SUPFAM" id="SSF63829">
    <property type="entry name" value="Calcium-dependent phosphotriesterase"/>
    <property type="match status" value="2"/>
</dbReference>
<dbReference type="PROSITE" id="PS50110">
    <property type="entry name" value="RESPONSE_REGULATORY"/>
    <property type="match status" value="1"/>
</dbReference>
<comment type="caution">
    <text evidence="11">The sequence shown here is derived from an EMBL/GenBank/DDBJ whole genome shotgun (WGS) entry which is preliminary data.</text>
</comment>
<evidence type="ECO:0000256" key="6">
    <source>
        <dbReference type="PROSITE-ProRule" id="PRU00169"/>
    </source>
</evidence>
<evidence type="ECO:0000313" key="11">
    <source>
        <dbReference type="EMBL" id="MCF8714715.1"/>
    </source>
</evidence>
<evidence type="ECO:0000256" key="2">
    <source>
        <dbReference type="ARBA" id="ARBA00012438"/>
    </source>
</evidence>
<accession>A0ABS9J2P6</accession>
<dbReference type="InterPro" id="IPR036890">
    <property type="entry name" value="HATPase_C_sf"/>
</dbReference>
<dbReference type="InterPro" id="IPR003594">
    <property type="entry name" value="HATPase_dom"/>
</dbReference>
<reference evidence="11 12" key="1">
    <citation type="submission" date="2021-01" db="EMBL/GenBank/DDBJ databases">
        <title>Genome sequencing of Joostella atrarenae M1-2 (= KCTC 23194).</title>
        <authorList>
            <person name="Zakaria M.R."/>
            <person name="Lam M.Q."/>
            <person name="Chong C.S."/>
        </authorList>
    </citation>
    <scope>NUCLEOTIDE SEQUENCE [LARGE SCALE GENOMIC DNA]</scope>
    <source>
        <strain evidence="11 12">M1-2</strain>
    </source>
</reference>
<evidence type="ECO:0000256" key="7">
    <source>
        <dbReference type="SAM" id="Phobius"/>
    </source>
</evidence>
<dbReference type="PROSITE" id="PS50109">
    <property type="entry name" value="HIS_KIN"/>
    <property type="match status" value="1"/>
</dbReference>
<dbReference type="InterPro" id="IPR011110">
    <property type="entry name" value="Reg_prop"/>
</dbReference>
<keyword evidence="7" id="KW-1133">Transmembrane helix</keyword>
<evidence type="ECO:0000256" key="1">
    <source>
        <dbReference type="ARBA" id="ARBA00000085"/>
    </source>
</evidence>
<proteinExistence type="predicted"/>
<dbReference type="SMART" id="SM00448">
    <property type="entry name" value="REC"/>
    <property type="match status" value="1"/>
</dbReference>
<dbReference type="SUPFAM" id="SSF47384">
    <property type="entry name" value="Homodimeric domain of signal transducing histidine kinase"/>
    <property type="match status" value="1"/>
</dbReference>
<dbReference type="PANTHER" id="PTHR43547">
    <property type="entry name" value="TWO-COMPONENT HISTIDINE KINASE"/>
    <property type="match status" value="1"/>
</dbReference>
<dbReference type="InterPro" id="IPR001789">
    <property type="entry name" value="Sig_transdc_resp-reg_receiver"/>
</dbReference>
<dbReference type="Gene3D" id="3.40.50.2300">
    <property type="match status" value="1"/>
</dbReference>
<dbReference type="SUPFAM" id="SSF55874">
    <property type="entry name" value="ATPase domain of HSP90 chaperone/DNA topoisomerase II/histidine kinase"/>
    <property type="match status" value="1"/>
</dbReference>
<evidence type="ECO:0000259" key="10">
    <source>
        <dbReference type="PROSITE" id="PS50110"/>
    </source>
</evidence>
<evidence type="ECO:0000256" key="3">
    <source>
        <dbReference type="ARBA" id="ARBA00022553"/>
    </source>
</evidence>
<feature type="domain" description="Histidine kinase" evidence="9">
    <location>
        <begin position="860"/>
        <end position="1093"/>
    </location>
</feature>
<name>A0ABS9J2P6_9FLAO</name>
<dbReference type="SUPFAM" id="SSF46689">
    <property type="entry name" value="Homeodomain-like"/>
    <property type="match status" value="1"/>
</dbReference>
<dbReference type="RefSeq" id="WP_236958680.1">
    <property type="nucleotide sequence ID" value="NZ_JAETXX010000003.1"/>
</dbReference>
<dbReference type="SUPFAM" id="SSF52172">
    <property type="entry name" value="CheY-like"/>
    <property type="match status" value="1"/>
</dbReference>
<dbReference type="InterPro" id="IPR011006">
    <property type="entry name" value="CheY-like_superfamily"/>
</dbReference>
<gene>
    <name evidence="11" type="ORF">JM658_07725</name>
</gene>
<dbReference type="PRINTS" id="PR00344">
    <property type="entry name" value="BCTRLSENSOR"/>
</dbReference>
<dbReference type="Gene3D" id="2.130.10.10">
    <property type="entry name" value="YVTN repeat-like/Quinoprotein amine dehydrogenase"/>
    <property type="match status" value="2"/>
</dbReference>
<protein>
    <recommendedName>
        <fullName evidence="2">histidine kinase</fullName>
        <ecNumber evidence="2">2.7.13.3</ecNumber>
    </recommendedName>
</protein>
<evidence type="ECO:0000256" key="4">
    <source>
        <dbReference type="ARBA" id="ARBA00023015"/>
    </source>
</evidence>
<dbReference type="SMART" id="SM00388">
    <property type="entry name" value="HisKA"/>
    <property type="match status" value="1"/>
</dbReference>
<dbReference type="Gene3D" id="2.60.40.10">
    <property type="entry name" value="Immunoglobulins"/>
    <property type="match status" value="1"/>
</dbReference>
<dbReference type="InterPro" id="IPR036097">
    <property type="entry name" value="HisK_dim/P_sf"/>
</dbReference>
<evidence type="ECO:0000256" key="5">
    <source>
        <dbReference type="ARBA" id="ARBA00023163"/>
    </source>
</evidence>
<evidence type="ECO:0000259" key="8">
    <source>
        <dbReference type="PROSITE" id="PS01124"/>
    </source>
</evidence>
<feature type="domain" description="Response regulatory" evidence="10">
    <location>
        <begin position="1148"/>
        <end position="1263"/>
    </location>
</feature>
<keyword evidence="4" id="KW-0805">Transcription regulation</keyword>
<dbReference type="InterPro" id="IPR005467">
    <property type="entry name" value="His_kinase_dom"/>
</dbReference>
<dbReference type="SMART" id="SM00387">
    <property type="entry name" value="HATPase_c"/>
    <property type="match status" value="1"/>
</dbReference>
<evidence type="ECO:0000259" key="9">
    <source>
        <dbReference type="PROSITE" id="PS50109"/>
    </source>
</evidence>
<dbReference type="Pfam" id="PF00512">
    <property type="entry name" value="HisKA"/>
    <property type="match status" value="1"/>
</dbReference>
<dbReference type="PROSITE" id="PS01124">
    <property type="entry name" value="HTH_ARAC_FAMILY_2"/>
    <property type="match status" value="1"/>
</dbReference>
<dbReference type="CDD" id="cd00082">
    <property type="entry name" value="HisKA"/>
    <property type="match status" value="1"/>
</dbReference>
<dbReference type="InterPro" id="IPR004358">
    <property type="entry name" value="Sig_transdc_His_kin-like_C"/>
</dbReference>
<dbReference type="InterPro" id="IPR009057">
    <property type="entry name" value="Homeodomain-like_sf"/>
</dbReference>
<dbReference type="Proteomes" id="UP000829517">
    <property type="component" value="Unassembled WGS sequence"/>
</dbReference>
<comment type="catalytic activity">
    <reaction evidence="1">
        <text>ATP + protein L-histidine = ADP + protein N-phospho-L-histidine.</text>
        <dbReference type="EC" id="2.7.13.3"/>
    </reaction>
</comment>
<organism evidence="11 12">
    <name type="scientific">Joostella atrarenae</name>
    <dbReference type="NCBI Taxonomy" id="679257"/>
    <lineage>
        <taxon>Bacteria</taxon>
        <taxon>Pseudomonadati</taxon>
        <taxon>Bacteroidota</taxon>
        <taxon>Flavobacteriia</taxon>
        <taxon>Flavobacteriales</taxon>
        <taxon>Flavobacteriaceae</taxon>
        <taxon>Joostella</taxon>
    </lineage>
</organism>
<dbReference type="InterPro" id="IPR018060">
    <property type="entry name" value="HTH_AraC"/>
</dbReference>
<sequence length="1392" mass="158925">MPRNNFYIVYFALLVWVNFMYSQEQTNNFNFVNIKEGMSKSPVHSITEDRYGFKWFGTNGAGLIRFDGINYNSYEYNWEDQSSISSDVVYATYIDDANRLWVGTNDGLNLYNRDFDVFERIDLTGVSGIEKNQNVSVHAIIQDKSGNIILGVLNHGVLRINKETLKISKISSEKNIDTGGFSVNSFAINSRGELYVATNLGLKHVNSENDTLEEFVQVYKKDTIKVKTPIESIVIDSDDDIWLGTNSKGVIKISEKNHSINTFDLSDKRVMSIINMGNDEILCGTENDGLIHLSKNGKIIKHYTYNKFDKNSLKSNSIWSLYLDSNERIWLGYYNKGIGVHDRLYSKFQSIESIANNPNSLQASSATDIAKDKSGRLWISMEDGGLDIYVPSTKEFYHVNKHNESYFKGLNSDDIQSVLIDSKENVWLGSWSGGVYLLKKGSNRFINYNTENTKGSLKSNKIMNIAEDTNGLIWFATFRNGLHYYDPEHKTYIHCNMPVFKAYGLHKIDARLVYVDSNNNIWLGTTSGLFKINVSKEGVFSVASMKELMSTQRQNYSGIHQILSITETKNGNILVGTGGGGLFVYNPEANKMEHLNHIKDFKENYISLVIECEDGQIWLGGNSGIISLNLNTHKVKKYTVSDGLLSNDFNNNAVIKDDKGILYFGSYLGVNYFNPKEIPINSSECNLVFTDFKIFNKKVSPEEENSPLSKVISQTENIILTHDQSVFTIEYVGINNTRPEKNQYAYYLEGVDRDWNYVGSTRSATYTNLASGDYVFKVKSANNDGIWNKHPLELKIKVLPPFWLSNIAYLIYTILLLVGLYMFDYFMRKRIKQKQDIQLEREKRLQEERLNQKKLQFFTNISHEFRTPLTLISNPITDIINGMDYNYPIEIQRKHQIIYKNASRLSRLINELMDFRKIESNRMKIQAKEVNIFDQVSNNVEYFEVEAIQRHITLNLENNVDDLKVWLDPSMLEKIMFNLISNAFKVTPDSEMINVEVSKVKENGYKSLLGEGQVKEVVKISVSDTGPGIDQKEYKKIFKRFYQVGQLNKNYYGSTGIGLGLVKNFVELHQGKIEVESVLGQGSKFTIYFPLGKDHFSDNEIFNEMDITPSLEVDTNIQVSNIDDAILDVNNSDVDSQEVSENQDKKHTLLIVEDNSELREYLKNELKSKYRVLTAVDGQKGLEVAKDKTPDIILTDVVMPSIDGVEMCELIKKDLKTSHIPLLMLTAKAMVADRIKGIDSGADAYLSKPFDMDVLKATLNQLLKSRQILFNKHYQGILEPSKSKTTTQDSTFIKKILEYINENISETDLGVELLASELFLSRSQLYRKVKALTGVTVNEFIRKIRLEKAKELLESGDYNISEVTYKVGFSSPSYFTKCFKTYFNIQPSDLKK</sequence>
<dbReference type="Pfam" id="PF02518">
    <property type="entry name" value="HATPase_c"/>
    <property type="match status" value="1"/>
</dbReference>
<feature type="modified residue" description="4-aspartylphosphate" evidence="6">
    <location>
        <position position="1196"/>
    </location>
</feature>
<dbReference type="SUPFAM" id="SSF50998">
    <property type="entry name" value="Quinoprotein alcohol dehydrogenase-like"/>
    <property type="match status" value="1"/>
</dbReference>
<dbReference type="PANTHER" id="PTHR43547:SF2">
    <property type="entry name" value="HYBRID SIGNAL TRANSDUCTION HISTIDINE KINASE C"/>
    <property type="match status" value="1"/>
</dbReference>
<feature type="transmembrane region" description="Helical" evidence="7">
    <location>
        <begin position="802"/>
        <end position="823"/>
    </location>
</feature>
<dbReference type="Gene3D" id="3.30.565.10">
    <property type="entry name" value="Histidine kinase-like ATPase, C-terminal domain"/>
    <property type="match status" value="1"/>
</dbReference>
<feature type="domain" description="HTH araC/xylS-type" evidence="8">
    <location>
        <begin position="1294"/>
        <end position="1392"/>
    </location>
</feature>
<dbReference type="Pfam" id="PF07494">
    <property type="entry name" value="Reg_prop"/>
    <property type="match status" value="3"/>
</dbReference>
<dbReference type="Gene3D" id="1.10.287.130">
    <property type="match status" value="1"/>
</dbReference>
<dbReference type="CDD" id="cd17574">
    <property type="entry name" value="REC_OmpR"/>
    <property type="match status" value="1"/>
</dbReference>
<dbReference type="Pfam" id="PF07495">
    <property type="entry name" value="Y_Y_Y"/>
    <property type="match status" value="1"/>
</dbReference>
<dbReference type="InterPro" id="IPR015943">
    <property type="entry name" value="WD40/YVTN_repeat-like_dom_sf"/>
</dbReference>
<dbReference type="Pfam" id="PF12833">
    <property type="entry name" value="HTH_18"/>
    <property type="match status" value="1"/>
</dbReference>
<dbReference type="SMART" id="SM00342">
    <property type="entry name" value="HTH_ARAC"/>
    <property type="match status" value="1"/>
</dbReference>
<keyword evidence="12" id="KW-1185">Reference proteome</keyword>
<dbReference type="InterPro" id="IPR013783">
    <property type="entry name" value="Ig-like_fold"/>
</dbReference>
<dbReference type="EC" id="2.7.13.3" evidence="2"/>
<evidence type="ECO:0000313" key="12">
    <source>
        <dbReference type="Proteomes" id="UP000829517"/>
    </source>
</evidence>
<dbReference type="InterPro" id="IPR011047">
    <property type="entry name" value="Quinoprotein_ADH-like_sf"/>
</dbReference>
<dbReference type="EMBL" id="JAETXX010000003">
    <property type="protein sequence ID" value="MCF8714715.1"/>
    <property type="molecule type" value="Genomic_DNA"/>
</dbReference>